<sequence length="1000" mass="109635">MKKMLFKQKFLLLLLGCLIPLGVYAQEVTISGRVTDAGDGIGLPGVTVVIEGTQTGTITTPTGDYNLNANVGDVLQFSFIGFEAEARVVEAGVSTINVAMTPSVFGMDEVVVIGYGSVKKEDLTGSVTAIDATKLNKGLATSPSDMLAGKVAGVSVTSDGGAPGAGATIRIRGGSSMSASNDPLIVIDGVPVDNSSGISGMSNPLASIHSNDIETFTVLKDASATAIYGSRASNGVIIITTKKGAKGAIKVSYDGTVSVSTKTGTVDVMEADTYRTYVTEVFGEGSDQASVLGTASTDWQEEIFRTSVSSDHNVGLSGAIKEVPFRFSVGYTNQEGILKTSAMERTTAALNLNPKLFEDRLNVQLSLKGSYNKSSFADHGSIGSATQFDPTQPVYADSNYGNGYYMSLKEDGTPIDIGLANPLAVLEERSDKADVYRSIGNLQLDYAFDFLAGLKANLNLGYDISESEGDVIVNDNSPMSWVWGNYKAGWGDNRSYSQLKRNTLLDFFLNYNKEVAAHRFDVMGGYSWQRFYSEEDNIYPYSPESAESFGEEFYRDMDEYSTESYIVSFFGRLNYSLMDKYLLTFTLRNDGSSRFSPDNQWGLFPSVALAWRLNNESFMMGQELFSDLKLRLGYGVTGQQSLGQGDYPWMARYSYSQAGANYFFGDSKIPLIRPVAYDENLKWEETTTYNVGMDFGILNNRVTGALDVYQRETVDLLNTVAIAAGTNFSNQLLTNVGELTNKGFEFSLTGRPVVGENFNWTLNYNIAYNENEITKLTINDDPNYSGVIHGGIDGGTGANIKIHSLNNPAGSFYVYEQIYDETGKPIEGAYVDQNQDGAINEEDLIIYKKSSPDITMGFSSQLNYRSWDFNFSLRANLGNYAYNNIQSNREAQNAMFDPSGFLKNVVNSAPYTNFSDPQYLSSYYIQEASFLRMDNVSLGYTFDDLGIWREGQRGRISFTVQNPLVITDYKGIDPEFSNDGIDNNIYPHPRVFILGLSLNF</sequence>
<dbReference type="InterPro" id="IPR037066">
    <property type="entry name" value="Plug_dom_sf"/>
</dbReference>
<dbReference type="PROSITE" id="PS52016">
    <property type="entry name" value="TONB_DEPENDENT_REC_3"/>
    <property type="match status" value="1"/>
</dbReference>
<evidence type="ECO:0000256" key="9">
    <source>
        <dbReference type="RuleBase" id="RU003357"/>
    </source>
</evidence>
<dbReference type="Pfam" id="PF00593">
    <property type="entry name" value="TonB_dep_Rec_b-barrel"/>
    <property type="match status" value="1"/>
</dbReference>
<proteinExistence type="inferred from homology"/>
<accession>A0A0E9LV91</accession>
<keyword evidence="7 8" id="KW-0998">Cell outer membrane</keyword>
<dbReference type="Pfam" id="PF13715">
    <property type="entry name" value="CarbopepD_reg_2"/>
    <property type="match status" value="1"/>
</dbReference>
<dbReference type="InterPro" id="IPR012910">
    <property type="entry name" value="Plug_dom"/>
</dbReference>
<evidence type="ECO:0000256" key="6">
    <source>
        <dbReference type="ARBA" id="ARBA00023136"/>
    </source>
</evidence>
<feature type="chain" id="PRO_5002428353" evidence="10">
    <location>
        <begin position="26"/>
        <end position="1000"/>
    </location>
</feature>
<dbReference type="NCBIfam" id="TIGR04057">
    <property type="entry name" value="SusC_RagA_signa"/>
    <property type="match status" value="1"/>
</dbReference>
<dbReference type="AlphaFoldDB" id="A0A0E9LV91"/>
<comment type="subcellular location">
    <subcellularLocation>
        <location evidence="1 8">Cell outer membrane</location>
        <topology evidence="1 8">Multi-pass membrane protein</topology>
    </subcellularLocation>
</comment>
<dbReference type="NCBIfam" id="TIGR04056">
    <property type="entry name" value="OMP_RagA_SusC"/>
    <property type="match status" value="1"/>
</dbReference>
<dbReference type="STRING" id="1236989.JCM15548_11676"/>
<dbReference type="EMBL" id="BAZW01000009">
    <property type="protein sequence ID" value="GAO29487.1"/>
    <property type="molecule type" value="Genomic_DNA"/>
</dbReference>
<keyword evidence="4 8" id="KW-0812">Transmembrane</keyword>
<dbReference type="InterPro" id="IPR039426">
    <property type="entry name" value="TonB-dep_rcpt-like"/>
</dbReference>
<feature type="domain" description="TonB-dependent receptor-like beta-barrel" evidence="11">
    <location>
        <begin position="397"/>
        <end position="868"/>
    </location>
</feature>
<gene>
    <name evidence="13" type="ORF">JCM15548_11676</name>
</gene>
<evidence type="ECO:0000313" key="14">
    <source>
        <dbReference type="Proteomes" id="UP000032900"/>
    </source>
</evidence>
<dbReference type="GO" id="GO:0009279">
    <property type="term" value="C:cell outer membrane"/>
    <property type="evidence" value="ECO:0007669"/>
    <property type="project" value="UniProtKB-SubCell"/>
</dbReference>
<evidence type="ECO:0000256" key="5">
    <source>
        <dbReference type="ARBA" id="ARBA00023077"/>
    </source>
</evidence>
<comment type="caution">
    <text evidence="13">The sequence shown here is derived from an EMBL/GenBank/DDBJ whole genome shotgun (WGS) entry which is preliminary data.</text>
</comment>
<keyword evidence="10" id="KW-0732">Signal</keyword>
<dbReference type="Pfam" id="PF07715">
    <property type="entry name" value="Plug"/>
    <property type="match status" value="1"/>
</dbReference>
<dbReference type="SUPFAM" id="SSF49464">
    <property type="entry name" value="Carboxypeptidase regulatory domain-like"/>
    <property type="match status" value="1"/>
</dbReference>
<dbReference type="InterPro" id="IPR023996">
    <property type="entry name" value="TonB-dep_OMP_SusC/RagA"/>
</dbReference>
<dbReference type="Gene3D" id="2.60.40.1120">
    <property type="entry name" value="Carboxypeptidase-like, regulatory domain"/>
    <property type="match status" value="1"/>
</dbReference>
<dbReference type="SUPFAM" id="SSF56935">
    <property type="entry name" value="Porins"/>
    <property type="match status" value="1"/>
</dbReference>
<evidence type="ECO:0000313" key="13">
    <source>
        <dbReference type="EMBL" id="GAO29487.1"/>
    </source>
</evidence>
<comment type="similarity">
    <text evidence="8 9">Belongs to the TonB-dependent receptor family.</text>
</comment>
<evidence type="ECO:0000256" key="2">
    <source>
        <dbReference type="ARBA" id="ARBA00022448"/>
    </source>
</evidence>
<dbReference type="InterPro" id="IPR036942">
    <property type="entry name" value="Beta-barrel_TonB_sf"/>
</dbReference>
<evidence type="ECO:0000259" key="12">
    <source>
        <dbReference type="Pfam" id="PF07715"/>
    </source>
</evidence>
<dbReference type="PROSITE" id="PS00018">
    <property type="entry name" value="EF_HAND_1"/>
    <property type="match status" value="1"/>
</dbReference>
<dbReference type="Gene3D" id="2.40.170.20">
    <property type="entry name" value="TonB-dependent receptor, beta-barrel domain"/>
    <property type="match status" value="1"/>
</dbReference>
<feature type="signal peptide" evidence="10">
    <location>
        <begin position="1"/>
        <end position="25"/>
    </location>
</feature>
<evidence type="ECO:0000256" key="10">
    <source>
        <dbReference type="SAM" id="SignalP"/>
    </source>
</evidence>
<keyword evidence="3 8" id="KW-1134">Transmembrane beta strand</keyword>
<protein>
    <submittedName>
        <fullName evidence="13">SusC, outer membrane protein</fullName>
    </submittedName>
</protein>
<name>A0A0E9LV91_9BACT</name>
<dbReference type="OrthoDB" id="9768177at2"/>
<evidence type="ECO:0000256" key="4">
    <source>
        <dbReference type="ARBA" id="ARBA00022692"/>
    </source>
</evidence>
<reference evidence="13 14" key="1">
    <citation type="journal article" date="2015" name="Microbes Environ.">
        <title>Distribution and evolution of nitrogen fixation genes in the phylum bacteroidetes.</title>
        <authorList>
            <person name="Inoue J."/>
            <person name="Oshima K."/>
            <person name="Suda W."/>
            <person name="Sakamoto M."/>
            <person name="Iino T."/>
            <person name="Noda S."/>
            <person name="Hongoh Y."/>
            <person name="Hattori M."/>
            <person name="Ohkuma M."/>
        </authorList>
    </citation>
    <scope>NUCLEOTIDE SEQUENCE [LARGE SCALE GENOMIC DNA]</scope>
    <source>
        <strain evidence="13">JCM 15548</strain>
    </source>
</reference>
<evidence type="ECO:0000256" key="3">
    <source>
        <dbReference type="ARBA" id="ARBA00022452"/>
    </source>
</evidence>
<organism evidence="13 14">
    <name type="scientific">Geofilum rubicundum JCM 15548</name>
    <dbReference type="NCBI Taxonomy" id="1236989"/>
    <lineage>
        <taxon>Bacteria</taxon>
        <taxon>Pseudomonadati</taxon>
        <taxon>Bacteroidota</taxon>
        <taxon>Bacteroidia</taxon>
        <taxon>Marinilabiliales</taxon>
        <taxon>Marinilabiliaceae</taxon>
        <taxon>Geofilum</taxon>
    </lineage>
</organism>
<feature type="domain" description="TonB-dependent receptor plug" evidence="12">
    <location>
        <begin position="120"/>
        <end position="236"/>
    </location>
</feature>
<dbReference type="InterPro" id="IPR008969">
    <property type="entry name" value="CarboxyPept-like_regulatory"/>
</dbReference>
<dbReference type="Proteomes" id="UP000032900">
    <property type="component" value="Unassembled WGS sequence"/>
</dbReference>
<keyword evidence="14" id="KW-1185">Reference proteome</keyword>
<keyword evidence="5 9" id="KW-0798">TonB box</keyword>
<dbReference type="InterPro" id="IPR018247">
    <property type="entry name" value="EF_Hand_1_Ca_BS"/>
</dbReference>
<keyword evidence="6 8" id="KW-0472">Membrane</keyword>
<evidence type="ECO:0000256" key="7">
    <source>
        <dbReference type="ARBA" id="ARBA00023237"/>
    </source>
</evidence>
<dbReference type="Gene3D" id="2.170.130.10">
    <property type="entry name" value="TonB-dependent receptor, plug domain"/>
    <property type="match status" value="1"/>
</dbReference>
<evidence type="ECO:0000259" key="11">
    <source>
        <dbReference type="Pfam" id="PF00593"/>
    </source>
</evidence>
<keyword evidence="2 8" id="KW-0813">Transport</keyword>
<evidence type="ECO:0000256" key="1">
    <source>
        <dbReference type="ARBA" id="ARBA00004571"/>
    </source>
</evidence>
<dbReference type="RefSeq" id="WP_062123822.1">
    <property type="nucleotide sequence ID" value="NZ_BAZW01000009.1"/>
</dbReference>
<evidence type="ECO:0000256" key="8">
    <source>
        <dbReference type="PROSITE-ProRule" id="PRU01360"/>
    </source>
</evidence>
<dbReference type="InterPro" id="IPR000531">
    <property type="entry name" value="Beta-barrel_TonB"/>
</dbReference>
<dbReference type="InterPro" id="IPR023997">
    <property type="entry name" value="TonB-dep_OMP_SusC/RagA_CS"/>
</dbReference>